<evidence type="ECO:0000256" key="1">
    <source>
        <dbReference type="ARBA" id="ARBA00004123"/>
    </source>
</evidence>
<evidence type="ECO:0008006" key="7">
    <source>
        <dbReference type="Google" id="ProtNLM"/>
    </source>
</evidence>
<evidence type="ECO:0000313" key="5">
    <source>
        <dbReference type="EMBL" id="KAA8540434.1"/>
    </source>
</evidence>
<accession>A0A5J5BCQ5</accession>
<feature type="region of interest" description="Disordered" evidence="4">
    <location>
        <begin position="519"/>
        <end position="592"/>
    </location>
</feature>
<feature type="region of interest" description="Disordered" evidence="4">
    <location>
        <begin position="1"/>
        <end position="42"/>
    </location>
</feature>
<evidence type="ECO:0000256" key="2">
    <source>
        <dbReference type="ARBA" id="ARBA00010291"/>
    </source>
</evidence>
<proteinExistence type="inferred from homology"/>
<dbReference type="PANTHER" id="PTHR16684">
    <property type="entry name" value="CENTROMERE PROTEIN C"/>
    <property type="match status" value="1"/>
</dbReference>
<protein>
    <recommendedName>
        <fullName evidence="7">Centromere protein C</fullName>
    </recommendedName>
</protein>
<feature type="compositionally biased region" description="Basic and acidic residues" evidence="4">
    <location>
        <begin position="1"/>
        <end position="18"/>
    </location>
</feature>
<dbReference type="GO" id="GO:0019237">
    <property type="term" value="F:centromeric DNA binding"/>
    <property type="evidence" value="ECO:0007669"/>
    <property type="project" value="InterPro"/>
</dbReference>
<comment type="similarity">
    <text evidence="2">Belongs to the CENP-C/MIF2 family.</text>
</comment>
<gene>
    <name evidence="5" type="ORF">F0562_024647</name>
</gene>
<dbReference type="OrthoDB" id="1939643at2759"/>
<evidence type="ECO:0000313" key="6">
    <source>
        <dbReference type="Proteomes" id="UP000325577"/>
    </source>
</evidence>
<dbReference type="GO" id="GO:0051315">
    <property type="term" value="P:attachment of mitotic spindle microtubules to kinetochore"/>
    <property type="evidence" value="ECO:0007669"/>
    <property type="project" value="TreeGrafter"/>
</dbReference>
<dbReference type="InterPro" id="IPR028386">
    <property type="entry name" value="CENP-C/Mif2/cnp3"/>
</dbReference>
<evidence type="ECO:0000256" key="3">
    <source>
        <dbReference type="ARBA" id="ARBA00023242"/>
    </source>
</evidence>
<dbReference type="PANTHER" id="PTHR16684:SF11">
    <property type="entry name" value="CENTROMERE PROTEIN C"/>
    <property type="match status" value="1"/>
</dbReference>
<feature type="compositionally biased region" description="Basic and acidic residues" evidence="4">
    <location>
        <begin position="549"/>
        <end position="567"/>
    </location>
</feature>
<keyword evidence="6" id="KW-1185">Reference proteome</keyword>
<dbReference type="GO" id="GO:0051455">
    <property type="term" value="P:spindle attachment to meiosis I kinetochore"/>
    <property type="evidence" value="ECO:0007669"/>
    <property type="project" value="TreeGrafter"/>
</dbReference>
<evidence type="ECO:0000256" key="4">
    <source>
        <dbReference type="SAM" id="MobiDB-lite"/>
    </source>
</evidence>
<feature type="compositionally biased region" description="Low complexity" evidence="4">
    <location>
        <begin position="534"/>
        <end position="545"/>
    </location>
</feature>
<comment type="subcellular location">
    <subcellularLocation>
        <location evidence="1">Nucleus</location>
    </subcellularLocation>
</comment>
<dbReference type="GO" id="GO:0051382">
    <property type="term" value="P:kinetochore assembly"/>
    <property type="evidence" value="ECO:0007669"/>
    <property type="project" value="InterPro"/>
</dbReference>
<dbReference type="AlphaFoldDB" id="A0A5J5BCQ5"/>
<reference evidence="5 6" key="1">
    <citation type="submission" date="2019-09" db="EMBL/GenBank/DDBJ databases">
        <title>A chromosome-level genome assembly of the Chinese tupelo Nyssa sinensis.</title>
        <authorList>
            <person name="Yang X."/>
            <person name="Kang M."/>
            <person name="Yang Y."/>
            <person name="Xiong H."/>
            <person name="Wang M."/>
            <person name="Zhang Z."/>
            <person name="Wang Z."/>
            <person name="Wu H."/>
            <person name="Ma T."/>
            <person name="Liu J."/>
            <person name="Xi Z."/>
        </authorList>
    </citation>
    <scope>NUCLEOTIDE SEQUENCE [LARGE SCALE GENOMIC DNA]</scope>
    <source>
        <strain evidence="5">J267</strain>
        <tissue evidence="5">Leaf</tissue>
    </source>
</reference>
<name>A0A5J5BCQ5_9ASTE</name>
<sequence length="674" mass="75878">MANESHSSDLVDPLHDHSGLSLFPRTFRDSMNAPKSNDPDDIESIHNYMKSMALRSPKKLLDQAKVIIDGGSELLNSKFASFVAPENKSEAVVPNGEENLRERRPGLGLKRARFSLKPNSSQPSVSLEPSLDIDRLQDPEQFFLAYEKIENAKKEIQRQTGGITTDLNDYNLPRPARRRRPGILGKSVSYKHLYPSGISENDNSLISSQETLEQDILCPSNYVSQQETTDPNVESQEMELAWLVNAFKEKTENRVNELLDELLSNNWENIDGDGALSLLQERLQIKPIDLEKLCLPDVHDYGRNDFMALGTKLSKPRKALSDVHNLVKDIKTPVTHKQVAKSPVPPLTSPTPPKSPFASIYLLKKRILKSNLSSDPFSALDVDLSPVRNRSPVEHNDEQTDQVNLRKDLTGSEKLKSPVIEKDNIAIANMGSTESSDIDKRLIHDNVSRPNTGTDVQSMGSDEMEEHVKDMPQEVLSSTQPDINIEDSNGPCTDFQTYEPREMEENVEDMLQKTVSSALPDINTEDSTPEKLKSSQSQLDQSSSSAVEYHPDIPPEQHIEKSQEHSRMSLNEQSKAKRPPREGRKRKALSRRQSLAEAGTFWETGLRRSSRIKMRPLEYWKGERFLYGRIHESLTTVIGVKYVSPAKGEGKPTLKVKSYVSDEYKELVDLAALH</sequence>
<dbReference type="Proteomes" id="UP000325577">
    <property type="component" value="Linkage Group LG13"/>
</dbReference>
<keyword evidence="3" id="KW-0539">Nucleus</keyword>
<organism evidence="5 6">
    <name type="scientific">Nyssa sinensis</name>
    <dbReference type="NCBI Taxonomy" id="561372"/>
    <lineage>
        <taxon>Eukaryota</taxon>
        <taxon>Viridiplantae</taxon>
        <taxon>Streptophyta</taxon>
        <taxon>Embryophyta</taxon>
        <taxon>Tracheophyta</taxon>
        <taxon>Spermatophyta</taxon>
        <taxon>Magnoliopsida</taxon>
        <taxon>eudicotyledons</taxon>
        <taxon>Gunneridae</taxon>
        <taxon>Pentapetalae</taxon>
        <taxon>asterids</taxon>
        <taxon>Cornales</taxon>
        <taxon>Nyssaceae</taxon>
        <taxon>Nyssa</taxon>
    </lineage>
</organism>
<dbReference type="GO" id="GO:0000776">
    <property type="term" value="C:kinetochore"/>
    <property type="evidence" value="ECO:0007669"/>
    <property type="project" value="InterPro"/>
</dbReference>
<dbReference type="GO" id="GO:0005634">
    <property type="term" value="C:nucleus"/>
    <property type="evidence" value="ECO:0007669"/>
    <property type="project" value="UniProtKB-SubCell"/>
</dbReference>
<dbReference type="EMBL" id="CM018036">
    <property type="protein sequence ID" value="KAA8540434.1"/>
    <property type="molecule type" value="Genomic_DNA"/>
</dbReference>